<organism evidence="2 3">
    <name type="scientific">Folsomia candida</name>
    <name type="common">Springtail</name>
    <dbReference type="NCBI Taxonomy" id="158441"/>
    <lineage>
        <taxon>Eukaryota</taxon>
        <taxon>Metazoa</taxon>
        <taxon>Ecdysozoa</taxon>
        <taxon>Arthropoda</taxon>
        <taxon>Hexapoda</taxon>
        <taxon>Collembola</taxon>
        <taxon>Entomobryomorpha</taxon>
        <taxon>Isotomoidea</taxon>
        <taxon>Isotomidae</taxon>
        <taxon>Proisotominae</taxon>
        <taxon>Folsomia</taxon>
    </lineage>
</organism>
<reference evidence="2 3" key="1">
    <citation type="submission" date="2015-12" db="EMBL/GenBank/DDBJ databases">
        <title>The genome of Folsomia candida.</title>
        <authorList>
            <person name="Faddeeva A."/>
            <person name="Derks M.F."/>
            <person name="Anvar Y."/>
            <person name="Smit S."/>
            <person name="Van Straalen N."/>
            <person name="Roelofs D."/>
        </authorList>
    </citation>
    <scope>NUCLEOTIDE SEQUENCE [LARGE SCALE GENOMIC DNA]</scope>
    <source>
        <strain evidence="2 3">VU population</strain>
        <tissue evidence="2">Whole body</tissue>
    </source>
</reference>
<name>A0A226DAS1_FOLCA</name>
<evidence type="ECO:0000313" key="2">
    <source>
        <dbReference type="EMBL" id="OXA42263.1"/>
    </source>
</evidence>
<dbReference type="EMBL" id="LNIX01000026">
    <property type="protein sequence ID" value="OXA42263.1"/>
    <property type="molecule type" value="Genomic_DNA"/>
</dbReference>
<keyword evidence="1" id="KW-0732">Signal</keyword>
<accession>A0A226DAS1</accession>
<sequence length="174" mass="19241">MKLALFFTATMALISGLESNHNMHKNYSNSFLKSTKNWLDGKFLTDSNPGDYTKPSSQLEDGMHKREIRDIQLIKEYGISLLKTGRLIVKGGSIFSLDNVGGIRGTTKWTNSYSATSSQLSMVDIVLTLNTLQAKLMYQVTGIYLAHPFVCVPHPNVPATPHNTSVDLDVSANF</sequence>
<protein>
    <submittedName>
        <fullName evidence="2">Uncharacterized protein</fullName>
    </submittedName>
</protein>
<comment type="caution">
    <text evidence="2">The sequence shown here is derived from an EMBL/GenBank/DDBJ whole genome shotgun (WGS) entry which is preliminary data.</text>
</comment>
<dbReference type="AlphaFoldDB" id="A0A226DAS1"/>
<keyword evidence="3" id="KW-1185">Reference proteome</keyword>
<dbReference type="Proteomes" id="UP000198287">
    <property type="component" value="Unassembled WGS sequence"/>
</dbReference>
<proteinExistence type="predicted"/>
<feature type="signal peptide" evidence="1">
    <location>
        <begin position="1"/>
        <end position="19"/>
    </location>
</feature>
<evidence type="ECO:0000313" key="3">
    <source>
        <dbReference type="Proteomes" id="UP000198287"/>
    </source>
</evidence>
<feature type="chain" id="PRO_5012646519" evidence="1">
    <location>
        <begin position="20"/>
        <end position="174"/>
    </location>
</feature>
<evidence type="ECO:0000256" key="1">
    <source>
        <dbReference type="SAM" id="SignalP"/>
    </source>
</evidence>
<gene>
    <name evidence="2" type="ORF">Fcan01_22970</name>
</gene>